<feature type="transmembrane region" description="Helical" evidence="6">
    <location>
        <begin position="450"/>
        <end position="476"/>
    </location>
</feature>
<dbReference type="RefSeq" id="WP_092044509.1">
    <property type="nucleotide sequence ID" value="NZ_FOTK01000030.1"/>
</dbReference>
<feature type="transmembrane region" description="Helical" evidence="6">
    <location>
        <begin position="109"/>
        <end position="127"/>
    </location>
</feature>
<name>A0A1I4QMM8_9HYPH</name>
<dbReference type="STRING" id="582667.SAMN05192568_103053"/>
<comment type="subcellular location">
    <subcellularLocation>
        <location evidence="1">Membrane</location>
        <topology evidence="1">Multi-pass membrane protein</topology>
    </subcellularLocation>
</comment>
<feature type="transmembrane region" description="Helical" evidence="6">
    <location>
        <begin position="51"/>
        <end position="70"/>
    </location>
</feature>
<keyword evidence="2" id="KW-0813">Transport</keyword>
<dbReference type="InterPro" id="IPR045035">
    <property type="entry name" value="YSL-like"/>
</dbReference>
<proteinExistence type="predicted"/>
<feature type="transmembrane region" description="Helical" evidence="6">
    <location>
        <begin position="410"/>
        <end position="429"/>
    </location>
</feature>
<feature type="transmembrane region" description="Helical" evidence="6">
    <location>
        <begin position="631"/>
        <end position="651"/>
    </location>
</feature>
<dbReference type="PANTHER" id="PTHR31645">
    <property type="entry name" value="OLIGOPEPTIDE TRANSPORTER YGL114W-RELATED"/>
    <property type="match status" value="1"/>
</dbReference>
<evidence type="ECO:0000256" key="3">
    <source>
        <dbReference type="ARBA" id="ARBA00022692"/>
    </source>
</evidence>
<dbReference type="NCBIfam" id="TIGR00728">
    <property type="entry name" value="OPT_sfam"/>
    <property type="match status" value="2"/>
</dbReference>
<dbReference type="AlphaFoldDB" id="A0A1I4QMM8"/>
<evidence type="ECO:0000256" key="2">
    <source>
        <dbReference type="ARBA" id="ARBA00022448"/>
    </source>
</evidence>
<feature type="transmembrane region" description="Helical" evidence="6">
    <location>
        <begin position="591"/>
        <end position="611"/>
    </location>
</feature>
<protein>
    <submittedName>
        <fullName evidence="7">Putative oligopeptide transporter, OPT family</fullName>
    </submittedName>
</protein>
<feature type="transmembrane region" description="Helical" evidence="6">
    <location>
        <begin position="545"/>
        <end position="570"/>
    </location>
</feature>
<feature type="transmembrane region" description="Helical" evidence="6">
    <location>
        <begin position="191"/>
        <end position="215"/>
    </location>
</feature>
<dbReference type="EMBL" id="FOTK01000030">
    <property type="protein sequence ID" value="SFM40960.1"/>
    <property type="molecule type" value="Genomic_DNA"/>
</dbReference>
<organism evidence="7 8">
    <name type="scientific">Methylobacterium pseudosasicola</name>
    <dbReference type="NCBI Taxonomy" id="582667"/>
    <lineage>
        <taxon>Bacteria</taxon>
        <taxon>Pseudomonadati</taxon>
        <taxon>Pseudomonadota</taxon>
        <taxon>Alphaproteobacteria</taxon>
        <taxon>Hyphomicrobiales</taxon>
        <taxon>Methylobacteriaceae</taxon>
        <taxon>Methylobacterium</taxon>
    </lineage>
</organism>
<feature type="transmembrane region" description="Helical" evidence="6">
    <location>
        <begin position="21"/>
        <end position="39"/>
    </location>
</feature>
<feature type="transmembrane region" description="Helical" evidence="6">
    <location>
        <begin position="379"/>
        <end position="398"/>
    </location>
</feature>
<evidence type="ECO:0000313" key="7">
    <source>
        <dbReference type="EMBL" id="SFM40960.1"/>
    </source>
</evidence>
<dbReference type="OrthoDB" id="9809340at2"/>
<keyword evidence="3 6" id="KW-0812">Transmembrane</keyword>
<keyword evidence="4 6" id="KW-1133">Transmembrane helix</keyword>
<sequence>MAVTDAGAPAGGHGREITARGLVLGALITIVFMAANIYLGLKTGMTFSSSIPAALISMGALRLVGGAGILENNIVQTQASAAGTLCNVILVLPGLVLIGHWHGFPFWETSLVCLIGGWLGVAFSIPLRRALVSGSDLPYPEGVAAAEVLRAGHAETGERGLTTLLIAASGSGLVAFATSGLRILADGVLTAVSFGGAVFSIGSGFSLALVGVGYLVGIGACLALLTGVVIAWGIMVPVLTAVTSQPGLSPGEAAQAVWSGQVRLVGAGIIAVGGFWTVATLVRPIARSIRSALAAGNPARAAARQDRDLPLPLVGGVALALCLPLGALFAGFAADLGINGPMLAAVVAAGLLFCLVFGAAMAAVCGYLAGLLGSSTSPISGIGILTAMVGAALLPLLLGPADDPEARRVTVALVLLAASVIITACSIANDNLQDLKTGQIVDATPWRQQVVLIVGVAVGSLVIVPLLSLLYGAYGFVGSLPRPGMDPALALTVPQASLVTQIAEGIVARTLPWPMLLIGCGLGAVMVGLEVALKRRAFSFPALTVGIGMYLPLSVEMTIGLGGLLGFLCARALRRRGADPETREASRRRGVLIASGFLVGESFVGIGLTAVDAASGRSSTLSLVGPDFAPTATWLGGAVFAAGFFAAFRFIRGSFAEPSQRRPAGAPQFGAENR</sequence>
<dbReference type="NCBIfam" id="TIGR00733">
    <property type="entry name" value="OPT family oligopeptide transporter"/>
    <property type="match status" value="1"/>
</dbReference>
<accession>A0A1I4QMM8</accession>
<dbReference type="Proteomes" id="UP000199048">
    <property type="component" value="Unassembled WGS sequence"/>
</dbReference>
<dbReference type="Pfam" id="PF03169">
    <property type="entry name" value="OPT"/>
    <property type="match status" value="1"/>
</dbReference>
<dbReference type="GO" id="GO:0016020">
    <property type="term" value="C:membrane"/>
    <property type="evidence" value="ECO:0007669"/>
    <property type="project" value="UniProtKB-SubCell"/>
</dbReference>
<dbReference type="InterPro" id="IPR004813">
    <property type="entry name" value="OPT"/>
</dbReference>
<evidence type="ECO:0000256" key="5">
    <source>
        <dbReference type="ARBA" id="ARBA00023136"/>
    </source>
</evidence>
<keyword evidence="8" id="KW-1185">Reference proteome</keyword>
<gene>
    <name evidence="7" type="ORF">SAMN05192568_103053</name>
</gene>
<evidence type="ECO:0000256" key="4">
    <source>
        <dbReference type="ARBA" id="ARBA00022989"/>
    </source>
</evidence>
<dbReference type="GO" id="GO:0035673">
    <property type="term" value="F:oligopeptide transmembrane transporter activity"/>
    <property type="evidence" value="ECO:0007669"/>
    <property type="project" value="InterPro"/>
</dbReference>
<feature type="transmembrane region" description="Helical" evidence="6">
    <location>
        <begin position="515"/>
        <end position="533"/>
    </location>
</feature>
<feature type="transmembrane region" description="Helical" evidence="6">
    <location>
        <begin position="309"/>
        <end position="330"/>
    </location>
</feature>
<feature type="transmembrane region" description="Helical" evidence="6">
    <location>
        <begin position="164"/>
        <end position="185"/>
    </location>
</feature>
<reference evidence="8" key="1">
    <citation type="submission" date="2016-10" db="EMBL/GenBank/DDBJ databases">
        <authorList>
            <person name="Varghese N."/>
            <person name="Submissions S."/>
        </authorList>
    </citation>
    <scope>NUCLEOTIDE SEQUENCE [LARGE SCALE GENOMIC DNA]</scope>
    <source>
        <strain evidence="8">BL36</strain>
    </source>
</reference>
<feature type="transmembrane region" description="Helical" evidence="6">
    <location>
        <begin position="262"/>
        <end position="282"/>
    </location>
</feature>
<dbReference type="PANTHER" id="PTHR31645:SF0">
    <property type="entry name" value="OLIGOPEPTIDE TRANSPORTER YGL114W-RELATED"/>
    <property type="match status" value="1"/>
</dbReference>
<evidence type="ECO:0000313" key="8">
    <source>
        <dbReference type="Proteomes" id="UP000199048"/>
    </source>
</evidence>
<feature type="transmembrane region" description="Helical" evidence="6">
    <location>
        <begin position="342"/>
        <end position="372"/>
    </location>
</feature>
<feature type="transmembrane region" description="Helical" evidence="6">
    <location>
        <begin position="488"/>
        <end position="508"/>
    </location>
</feature>
<feature type="transmembrane region" description="Helical" evidence="6">
    <location>
        <begin position="82"/>
        <end position="103"/>
    </location>
</feature>
<evidence type="ECO:0000256" key="1">
    <source>
        <dbReference type="ARBA" id="ARBA00004141"/>
    </source>
</evidence>
<feature type="transmembrane region" description="Helical" evidence="6">
    <location>
        <begin position="222"/>
        <end position="242"/>
    </location>
</feature>
<evidence type="ECO:0000256" key="6">
    <source>
        <dbReference type="SAM" id="Phobius"/>
    </source>
</evidence>
<dbReference type="InterPro" id="IPR004814">
    <property type="entry name" value="Oligopep_transpt"/>
</dbReference>
<keyword evidence="5 6" id="KW-0472">Membrane</keyword>